<evidence type="ECO:0000313" key="4">
    <source>
        <dbReference type="EMBL" id="KAA5536133.1"/>
    </source>
</evidence>
<dbReference type="InterPro" id="IPR035986">
    <property type="entry name" value="PKD_dom_sf"/>
</dbReference>
<name>A0A5M6CM54_9BACT</name>
<dbReference type="Proteomes" id="UP000323632">
    <property type="component" value="Unassembled WGS sequence"/>
</dbReference>
<dbReference type="InterPro" id="IPR013783">
    <property type="entry name" value="Ig-like_fold"/>
</dbReference>
<evidence type="ECO:0000313" key="5">
    <source>
        <dbReference type="Proteomes" id="UP000323632"/>
    </source>
</evidence>
<protein>
    <submittedName>
        <fullName evidence="4">T9SS type A sorting domain-containing protein</fullName>
    </submittedName>
</protein>
<dbReference type="Pfam" id="PF19408">
    <property type="entry name" value="PKD_6"/>
    <property type="match status" value="1"/>
</dbReference>
<dbReference type="SUPFAM" id="SSF101898">
    <property type="entry name" value="NHL repeat"/>
    <property type="match status" value="1"/>
</dbReference>
<organism evidence="4 5">
    <name type="scientific">Taibaiella lutea</name>
    <dbReference type="NCBI Taxonomy" id="2608001"/>
    <lineage>
        <taxon>Bacteria</taxon>
        <taxon>Pseudomonadati</taxon>
        <taxon>Bacteroidota</taxon>
        <taxon>Chitinophagia</taxon>
        <taxon>Chitinophagales</taxon>
        <taxon>Chitinophagaceae</taxon>
        <taxon>Taibaiella</taxon>
    </lineage>
</organism>
<dbReference type="Pfam" id="PF25778">
    <property type="entry name" value="DUF7948"/>
    <property type="match status" value="1"/>
</dbReference>
<proteinExistence type="predicted"/>
<feature type="domain" description="Secretion system C-terminal sorting" evidence="1">
    <location>
        <begin position="901"/>
        <end position="961"/>
    </location>
</feature>
<evidence type="ECO:0000259" key="2">
    <source>
        <dbReference type="Pfam" id="PF19408"/>
    </source>
</evidence>
<dbReference type="Pfam" id="PF18962">
    <property type="entry name" value="Por_Secre_tail"/>
    <property type="match status" value="1"/>
</dbReference>
<dbReference type="InterPro" id="IPR052918">
    <property type="entry name" value="Motility_Chemotaxis_Reg"/>
</dbReference>
<dbReference type="CDD" id="cd00146">
    <property type="entry name" value="PKD"/>
    <property type="match status" value="1"/>
</dbReference>
<keyword evidence="5" id="KW-1185">Reference proteome</keyword>
<dbReference type="SUPFAM" id="SSF49299">
    <property type="entry name" value="PKD domain"/>
    <property type="match status" value="1"/>
</dbReference>
<dbReference type="InterPro" id="IPR045829">
    <property type="entry name" value="PKD_6"/>
</dbReference>
<sequence>MHGLLHLSLQQSVLSVTTYFSFYQSIFHNKNTTMKRILLLSACLLAGRCSFAKSPSESWHQQNHLLLIENKGQITDQNGHPRSDIQFRMETPEVNVLIGNASLHYQWQQHDAINTKDIQSLLNKKSNTYRMDVSLVGANPDASVIKEGTQPYFEKYYLAHLGLNGTIAHSYSKVTYQNVYPDIDWVIYANRDANGAEVLKYDFVVHPGGNAALIQLKYEGSTSLKLNEDGSLQAFTPMGNIKEQAPYSYSINENTKTTVSSEFQLKNNVLSFKLAAYKGTLIIDPSLEWATYYGGAGFDLGTVLTCDNSGHVYVTGASWMSMDIATVGSYQYTNAGDFDAFLAKFDSDGNRLWATYYGGPTLDYSFGLACDQHDRVYISGITLSTTGISTAGSAQATYAGGGGDDYLARFDSSGSLIWATYCGSSGDEYNGLCAADEFGHVYLTGYTTGNDNIYSNGHQSTNGGGPKDAFLVQYDTSGIKQWGTFYGGSGDDQGDGVACDRLGFVYMEGHTNSASAISTSGSHQPANGGGFDDFLVKFNSAGVRQWATYYGGTADENNGNMRPVACDKNNNVYISGQTPSTTGIATSGSYQSASGGGTDAFLVKFNSAGTRTWGTYYGGSGNENGGSIACDLSNNIFWCGFTTSTDSIATPGSHQTTFGGGQDDVFLTKFDESGNQIFGTYYGGNSLDEGIAVGFDNIGNAYISGGTASPNNIATPGSFSTTYAGGIAVFLAKFCTSVNAISLNGPDSICANSTQLYTTTAIAGADGYIWTIPAGWSGASDSNSISVTSNGTGGQITVKVIRCDTSTALQFNVYVRPVLPAVITANGFVLSTVNTHTSYQWFFNGQIINGAQNPTYTVTQNGNYTVVVTNPGGCTDTSDVFAISNVVAIQNVEQLKNSIQIYPNPANSILNILSPVALNINITGMDGRVFINKDNVKAIDISNLSNGVYMIRFTDKDGHFIKTEKFTKLSL</sequence>
<gene>
    <name evidence="4" type="ORF">F0919_00230</name>
</gene>
<evidence type="ECO:0000259" key="1">
    <source>
        <dbReference type="Pfam" id="PF18962"/>
    </source>
</evidence>
<dbReference type="PANTHER" id="PTHR35580">
    <property type="entry name" value="CELL SURFACE GLYCOPROTEIN (S-LAYER PROTEIN)-LIKE PROTEIN"/>
    <property type="match status" value="1"/>
</dbReference>
<dbReference type="InterPro" id="IPR026444">
    <property type="entry name" value="Secre_tail"/>
</dbReference>
<feature type="domain" description="PKD-like" evidence="2">
    <location>
        <begin position="741"/>
        <end position="813"/>
    </location>
</feature>
<dbReference type="EMBL" id="VWSH01000001">
    <property type="protein sequence ID" value="KAA5536133.1"/>
    <property type="molecule type" value="Genomic_DNA"/>
</dbReference>
<dbReference type="NCBIfam" id="TIGR04183">
    <property type="entry name" value="Por_Secre_tail"/>
    <property type="match status" value="1"/>
</dbReference>
<feature type="domain" description="DUF7948" evidence="3">
    <location>
        <begin position="68"/>
        <end position="285"/>
    </location>
</feature>
<dbReference type="InterPro" id="IPR057708">
    <property type="entry name" value="DUF7948"/>
</dbReference>
<dbReference type="PANTHER" id="PTHR35580:SF1">
    <property type="entry name" value="PHYTASE-LIKE DOMAIN-CONTAINING PROTEIN"/>
    <property type="match status" value="1"/>
</dbReference>
<accession>A0A5M6CM54</accession>
<dbReference type="Gene3D" id="2.60.40.10">
    <property type="entry name" value="Immunoglobulins"/>
    <property type="match status" value="1"/>
</dbReference>
<comment type="caution">
    <text evidence="4">The sequence shown here is derived from an EMBL/GenBank/DDBJ whole genome shotgun (WGS) entry which is preliminary data.</text>
</comment>
<evidence type="ECO:0000259" key="3">
    <source>
        <dbReference type="Pfam" id="PF25778"/>
    </source>
</evidence>
<dbReference type="AlphaFoldDB" id="A0A5M6CM54"/>
<reference evidence="4 5" key="1">
    <citation type="submission" date="2019-09" db="EMBL/GenBank/DDBJ databases">
        <title>Genome sequence and assembly of Taibaiella sp.</title>
        <authorList>
            <person name="Chhetri G."/>
        </authorList>
    </citation>
    <scope>NUCLEOTIDE SEQUENCE [LARGE SCALE GENOMIC DNA]</scope>
    <source>
        <strain evidence="4 5">KVB11</strain>
    </source>
</reference>